<protein>
    <submittedName>
        <fullName evidence="2">Uncharacterized protein</fullName>
    </submittedName>
</protein>
<dbReference type="AlphaFoldDB" id="A0A5C6DZ35"/>
<evidence type="ECO:0000256" key="1">
    <source>
        <dbReference type="SAM" id="MobiDB-lite"/>
    </source>
</evidence>
<sequence>MSIRQITAIVLVAFAVVTSPVVTVACPFCSAVGQTLRQEMALMDAVVIATSIEGDSARNLETGEVRMRIERVLKGGDLVKQGQEVNAIYYGEVAVGRRFMLSGVDPPDMQWSCLPLSERAEAYVVKIPTLGEDDSERLKFYYDYLQDDEAMLSRDAYDEFAIAPYASLKALKPQIDHPKLVEWIGNPETSVDRKRLYLTMLGVVGDQQDLPFLEQMLRSSQKSTRSGLDALIGCYLTLAGEKGLADVDELFLENKKASYADTYAAIMAIRFHGTEGDVIPRSALVESLHHVLDRKDLADLVIPDLSRWSDWSQIEKMRELFLQADPDNNWVRVPVVNYLRACPRPEAAKLLEELEKVDPDSIKRANSFFSIPVPAQDTSESETSIQRKTDRKTVQRSENESKKPAAMLTRVGPPAQKGPLAPNGTVGTGIAAPDPVGFGERKAAGLGPMAATPNPWRLAYVVSLALSTIMIGQFLLLSGGPQASGL</sequence>
<name>A0A5C6DZ35_9BACT</name>
<dbReference type="Proteomes" id="UP000319143">
    <property type="component" value="Unassembled WGS sequence"/>
</dbReference>
<feature type="region of interest" description="Disordered" evidence="1">
    <location>
        <begin position="375"/>
        <end position="415"/>
    </location>
</feature>
<proteinExistence type="predicted"/>
<feature type="compositionally biased region" description="Basic and acidic residues" evidence="1">
    <location>
        <begin position="385"/>
        <end position="403"/>
    </location>
</feature>
<organism evidence="2 3">
    <name type="scientific">Novipirellula artificiosorum</name>
    <dbReference type="NCBI Taxonomy" id="2528016"/>
    <lineage>
        <taxon>Bacteria</taxon>
        <taxon>Pseudomonadati</taxon>
        <taxon>Planctomycetota</taxon>
        <taxon>Planctomycetia</taxon>
        <taxon>Pirellulales</taxon>
        <taxon>Pirellulaceae</taxon>
        <taxon>Novipirellula</taxon>
    </lineage>
</organism>
<dbReference type="PROSITE" id="PS51257">
    <property type="entry name" value="PROKAR_LIPOPROTEIN"/>
    <property type="match status" value="1"/>
</dbReference>
<keyword evidence="3" id="KW-1185">Reference proteome</keyword>
<evidence type="ECO:0000313" key="2">
    <source>
        <dbReference type="EMBL" id="TWU42703.1"/>
    </source>
</evidence>
<dbReference type="OrthoDB" id="260790at2"/>
<dbReference type="EMBL" id="SJPV01000001">
    <property type="protein sequence ID" value="TWU42703.1"/>
    <property type="molecule type" value="Genomic_DNA"/>
</dbReference>
<evidence type="ECO:0000313" key="3">
    <source>
        <dbReference type="Proteomes" id="UP000319143"/>
    </source>
</evidence>
<accession>A0A5C6DZ35</accession>
<gene>
    <name evidence="2" type="ORF">Poly41_10030</name>
</gene>
<comment type="caution">
    <text evidence="2">The sequence shown here is derived from an EMBL/GenBank/DDBJ whole genome shotgun (WGS) entry which is preliminary data.</text>
</comment>
<reference evidence="2 3" key="1">
    <citation type="submission" date="2019-02" db="EMBL/GenBank/DDBJ databases">
        <title>Deep-cultivation of Planctomycetes and their phenomic and genomic characterization uncovers novel biology.</title>
        <authorList>
            <person name="Wiegand S."/>
            <person name="Jogler M."/>
            <person name="Boedeker C."/>
            <person name="Pinto D."/>
            <person name="Vollmers J."/>
            <person name="Rivas-Marin E."/>
            <person name="Kohn T."/>
            <person name="Peeters S.H."/>
            <person name="Heuer A."/>
            <person name="Rast P."/>
            <person name="Oberbeckmann S."/>
            <person name="Bunk B."/>
            <person name="Jeske O."/>
            <person name="Meyerdierks A."/>
            <person name="Storesund J.E."/>
            <person name="Kallscheuer N."/>
            <person name="Luecker S."/>
            <person name="Lage O.M."/>
            <person name="Pohl T."/>
            <person name="Merkel B.J."/>
            <person name="Hornburger P."/>
            <person name="Mueller R.-W."/>
            <person name="Bruemmer F."/>
            <person name="Labrenz M."/>
            <person name="Spormann A.M."/>
            <person name="Op Den Camp H."/>
            <person name="Overmann J."/>
            <person name="Amann R."/>
            <person name="Jetten M.S.M."/>
            <person name="Mascher T."/>
            <person name="Medema M.H."/>
            <person name="Devos D.P."/>
            <person name="Kaster A.-K."/>
            <person name="Ovreas L."/>
            <person name="Rohde M."/>
            <person name="Galperin M.Y."/>
            <person name="Jogler C."/>
        </authorList>
    </citation>
    <scope>NUCLEOTIDE SEQUENCE [LARGE SCALE GENOMIC DNA]</scope>
    <source>
        <strain evidence="2 3">Poly41</strain>
    </source>
</reference>